<protein>
    <recommendedName>
        <fullName evidence="5">Anthranilate phosphoribosyltransferase</fullName>
        <ecNumber evidence="5">2.4.2.18</ecNumber>
    </recommendedName>
</protein>
<feature type="binding site" evidence="5">
    <location>
        <begin position="109"/>
        <end position="110"/>
    </location>
    <ligand>
        <name>5-phospho-alpha-D-ribose 1-diphosphate</name>
        <dbReference type="ChEBI" id="CHEBI:58017"/>
    </ligand>
</feature>
<evidence type="ECO:0000313" key="9">
    <source>
        <dbReference type="Proteomes" id="UP000248985"/>
    </source>
</evidence>
<reference evidence="8 9" key="1">
    <citation type="submission" date="2018-06" db="EMBL/GenBank/DDBJ databases">
        <authorList>
            <consortium name="Pathogen Informatics"/>
            <person name="Doyle S."/>
        </authorList>
    </citation>
    <scope>NUCLEOTIDE SEQUENCE [LARGE SCALE GENOMIC DNA]</scope>
    <source>
        <strain evidence="8 9">NCTC2665</strain>
    </source>
</reference>
<comment type="cofactor">
    <cofactor evidence="5">
        <name>Mg(2+)</name>
        <dbReference type="ChEBI" id="CHEBI:18420"/>
    </cofactor>
    <text evidence="5">Binds 2 magnesium ions per monomer.</text>
</comment>
<feature type="domain" description="Glycosyl transferase family 3 N-terminal" evidence="7">
    <location>
        <begin position="31"/>
        <end position="92"/>
    </location>
</feature>
<feature type="binding site" evidence="5">
    <location>
        <position position="106"/>
    </location>
    <ligand>
        <name>5-phospho-alpha-D-ribose 1-diphosphate</name>
        <dbReference type="ChEBI" id="CHEBI:58017"/>
    </ligand>
</feature>
<comment type="similarity">
    <text evidence="5">Belongs to the anthranilate phosphoribosyltransferase family.</text>
</comment>
<evidence type="ECO:0000259" key="7">
    <source>
        <dbReference type="Pfam" id="PF02885"/>
    </source>
</evidence>
<comment type="catalytic activity">
    <reaction evidence="5">
        <text>N-(5-phospho-beta-D-ribosyl)anthranilate + diphosphate = 5-phospho-alpha-D-ribose 1-diphosphate + anthranilate</text>
        <dbReference type="Rhea" id="RHEA:11768"/>
        <dbReference type="ChEBI" id="CHEBI:16567"/>
        <dbReference type="ChEBI" id="CHEBI:18277"/>
        <dbReference type="ChEBI" id="CHEBI:33019"/>
        <dbReference type="ChEBI" id="CHEBI:58017"/>
        <dbReference type="EC" id="2.4.2.18"/>
    </reaction>
</comment>
<dbReference type="InterPro" id="IPR036320">
    <property type="entry name" value="Glycosyl_Trfase_fam3_N_dom_sf"/>
</dbReference>
<dbReference type="NCBIfam" id="TIGR01245">
    <property type="entry name" value="trpD"/>
    <property type="match status" value="1"/>
</dbReference>
<feature type="binding site" evidence="5">
    <location>
        <position position="118"/>
    </location>
    <ligand>
        <name>Mg(2+)</name>
        <dbReference type="ChEBI" id="CHEBI:18420"/>
        <label>1</label>
    </ligand>
</feature>
<dbReference type="GO" id="GO:0004048">
    <property type="term" value="F:anthranilate phosphoribosyltransferase activity"/>
    <property type="evidence" value="ECO:0007669"/>
    <property type="project" value="UniProtKB-UniRule"/>
</dbReference>
<feature type="binding site" evidence="5">
    <location>
        <begin position="134"/>
        <end position="142"/>
    </location>
    <ligand>
        <name>5-phospho-alpha-D-ribose 1-diphosphate</name>
        <dbReference type="ChEBI" id="CHEBI:58017"/>
    </ligand>
</feature>
<dbReference type="PANTHER" id="PTHR43285">
    <property type="entry name" value="ANTHRANILATE PHOSPHORIBOSYLTRANSFERASE"/>
    <property type="match status" value="1"/>
</dbReference>
<proteinExistence type="inferred from homology"/>
<organism evidence="8 9">
    <name type="scientific">Micrococcus luteus (strain ATCC 4698 / DSM 20030 / JCM 1464 / CCM 169 / CCUG 5858 / IAM 1056 / NBRC 3333 / NCIMB 9278 / NCTC 2665 / VKM Ac-2230)</name>
    <name type="common">Micrococcus lysodeikticus</name>
    <dbReference type="NCBI Taxonomy" id="465515"/>
    <lineage>
        <taxon>Bacteria</taxon>
        <taxon>Bacillati</taxon>
        <taxon>Actinomycetota</taxon>
        <taxon>Actinomycetes</taxon>
        <taxon>Micrococcales</taxon>
        <taxon>Micrococcaceae</taxon>
        <taxon>Micrococcus</taxon>
    </lineage>
</organism>
<keyword evidence="4 5" id="KW-0057">Aromatic amino acid biosynthesis</keyword>
<dbReference type="UniPathway" id="UPA00035">
    <property type="reaction ID" value="UER00041"/>
</dbReference>
<evidence type="ECO:0000256" key="5">
    <source>
        <dbReference type="HAMAP-Rule" id="MF_00211"/>
    </source>
</evidence>
<name>A0A7Z7KKT7_MICLC</name>
<dbReference type="HAMAP" id="MF_00211">
    <property type="entry name" value="TrpD"/>
    <property type="match status" value="1"/>
</dbReference>
<dbReference type="GO" id="GO:0005829">
    <property type="term" value="C:cytosol"/>
    <property type="evidence" value="ECO:0007669"/>
    <property type="project" value="TreeGrafter"/>
</dbReference>
<keyword evidence="1 5" id="KW-0328">Glycosyltransferase</keyword>
<comment type="function">
    <text evidence="5">Catalyzes the transfer of the phosphoribosyl group of 5-phosphorylribose-1-pyrophosphate (PRPP) to anthranilate to yield N-(5'-phosphoribosyl)-anthranilate (PRA).</text>
</comment>
<keyword evidence="2 5" id="KW-0808">Transferase</keyword>
<dbReference type="EC" id="2.4.2.18" evidence="5"/>
<feature type="binding site" evidence="5">
    <location>
        <position position="250"/>
    </location>
    <ligand>
        <name>Mg(2+)</name>
        <dbReference type="ChEBI" id="CHEBI:18420"/>
        <label>2</label>
    </ligand>
</feature>
<comment type="pathway">
    <text evidence="5">Amino-acid biosynthesis; L-tryptophan biosynthesis; L-tryptophan from chorismate: step 2/5.</text>
</comment>
<evidence type="ECO:0000313" key="8">
    <source>
        <dbReference type="EMBL" id="SQG49673.1"/>
    </source>
</evidence>
<feature type="binding site" evidence="5">
    <location>
        <begin position="116"/>
        <end position="119"/>
    </location>
    <ligand>
        <name>5-phospho-alpha-D-ribose 1-diphosphate</name>
        <dbReference type="ChEBI" id="CHEBI:58017"/>
    </ligand>
</feature>
<dbReference type="Gene3D" id="1.20.970.10">
    <property type="entry name" value="Transferase, Pyrimidine Nucleoside Phosphorylase, Chain C"/>
    <property type="match status" value="1"/>
</dbReference>
<accession>A0A7Z7KKT7</accession>
<dbReference type="GO" id="GO:0000287">
    <property type="term" value="F:magnesium ion binding"/>
    <property type="evidence" value="ECO:0007669"/>
    <property type="project" value="UniProtKB-UniRule"/>
</dbReference>
<dbReference type="SUPFAM" id="SSF52418">
    <property type="entry name" value="Nucleoside phosphorylase/phosphoribosyltransferase catalytic domain"/>
    <property type="match status" value="1"/>
</dbReference>
<keyword evidence="5" id="KW-0028">Amino-acid biosynthesis</keyword>
<dbReference type="SUPFAM" id="SSF47648">
    <property type="entry name" value="Nucleoside phosphorylase/phosphoribosyltransferase N-terminal domain"/>
    <property type="match status" value="1"/>
</dbReference>
<evidence type="ECO:0000256" key="2">
    <source>
        <dbReference type="ARBA" id="ARBA00022679"/>
    </source>
</evidence>
<evidence type="ECO:0000256" key="1">
    <source>
        <dbReference type="ARBA" id="ARBA00022676"/>
    </source>
</evidence>
<dbReference type="AlphaFoldDB" id="A0A7Z7KKT7"/>
<dbReference type="Pfam" id="PF02885">
    <property type="entry name" value="Glycos_trans_3N"/>
    <property type="match status" value="1"/>
</dbReference>
<keyword evidence="3 5" id="KW-0822">Tryptophan biosynthesis</keyword>
<dbReference type="InterPro" id="IPR017459">
    <property type="entry name" value="Glycosyl_Trfase_fam3_N_dom"/>
</dbReference>
<sequence>MARSRVRPGRYAQCVSTPENTAAVLGTSWPEVFRALTLGEDLSDDVAAWAMGEMMAGDATEGQVGGFLLALAAKGVTVPELRGLTEAMVQAANPVHVPGETLDVVGTGGDRLGTVNLSTMSSLVAAGAGARIVKHGNRGASSTAGAADVIEALGVDLSMPARKAEECAEAVGITFLFAQNYHPSMKYVAPVRKQLGVPTVFNFLGPLSNPAQVTAQALGCSSEAMVPLLAQVLVDRGVRGFVFRGADGRDKITTSGPSTVMEVRDGVRTHELDPRELGVALAPVQALAGRDGAYNATLVRALLAGEKGPIRDAVLLNAAAGLTAWDRDAEAPLIERLAANMTRAAESIDSGAARDVLERWVAFSRS</sequence>
<gene>
    <name evidence="5 8" type="primary">trpD</name>
    <name evidence="8" type="ORF">NCTC2665_02231</name>
</gene>
<dbReference type="InterPro" id="IPR005940">
    <property type="entry name" value="Anthranilate_Pribosyl_Tfrase"/>
</dbReference>
<feature type="binding site" evidence="5">
    <location>
        <position position="192"/>
    </location>
    <ligand>
        <name>anthranilate</name>
        <dbReference type="ChEBI" id="CHEBI:16567"/>
        <label>2</label>
    </ligand>
</feature>
<feature type="binding site" evidence="5">
    <location>
        <position position="114"/>
    </location>
    <ligand>
        <name>5-phospho-alpha-D-ribose 1-diphosphate</name>
        <dbReference type="ChEBI" id="CHEBI:58017"/>
    </ligand>
</feature>
<dbReference type="Gene3D" id="3.40.1030.10">
    <property type="entry name" value="Nucleoside phosphorylase/phosphoribosyltransferase catalytic domain"/>
    <property type="match status" value="1"/>
</dbReference>
<feature type="binding site" evidence="5">
    <location>
        <position position="146"/>
    </location>
    <ligand>
        <name>5-phospho-alpha-D-ribose 1-diphosphate</name>
        <dbReference type="ChEBI" id="CHEBI:58017"/>
    </ligand>
</feature>
<dbReference type="InterPro" id="IPR035902">
    <property type="entry name" value="Nuc_phospho_transferase"/>
</dbReference>
<dbReference type="EMBL" id="LS483396">
    <property type="protein sequence ID" value="SQG49673.1"/>
    <property type="molecule type" value="Genomic_DNA"/>
</dbReference>
<feature type="domain" description="Glycosyl transferase family 3" evidence="6">
    <location>
        <begin position="100"/>
        <end position="353"/>
    </location>
</feature>
<evidence type="ECO:0000259" key="6">
    <source>
        <dbReference type="Pfam" id="PF00591"/>
    </source>
</evidence>
<dbReference type="PANTHER" id="PTHR43285:SF2">
    <property type="entry name" value="ANTHRANILATE PHOSPHORIBOSYLTRANSFERASE"/>
    <property type="match status" value="1"/>
</dbReference>
<comment type="caution">
    <text evidence="5">Lacks conserved residue(s) required for the propagation of feature annotation.</text>
</comment>
<evidence type="ECO:0000256" key="4">
    <source>
        <dbReference type="ARBA" id="ARBA00023141"/>
    </source>
</evidence>
<dbReference type="GO" id="GO:0000162">
    <property type="term" value="P:L-tryptophan biosynthetic process"/>
    <property type="evidence" value="ECO:0007669"/>
    <property type="project" value="UniProtKB-UniRule"/>
</dbReference>
<evidence type="ECO:0000256" key="3">
    <source>
        <dbReference type="ARBA" id="ARBA00022822"/>
    </source>
</evidence>
<dbReference type="InterPro" id="IPR000312">
    <property type="entry name" value="Glycosyl_Trfase_fam3"/>
</dbReference>
<comment type="subunit">
    <text evidence="5">Homodimer.</text>
</comment>
<dbReference type="Pfam" id="PF00591">
    <property type="entry name" value="Glycos_transf_3"/>
    <property type="match status" value="1"/>
</dbReference>
<dbReference type="Proteomes" id="UP000248985">
    <property type="component" value="Chromosome 1"/>
</dbReference>
<feature type="binding site" evidence="5">
    <location>
        <position position="137"/>
    </location>
    <ligand>
        <name>anthranilate</name>
        <dbReference type="ChEBI" id="CHEBI:16567"/>
        <label>1</label>
    </ligand>
</feature>
<keyword evidence="5" id="KW-0479">Metal-binding</keyword>
<keyword evidence="5" id="KW-0460">Magnesium</keyword>
<feature type="binding site" evidence="5">
    <location>
        <position position="106"/>
    </location>
    <ligand>
        <name>anthranilate</name>
        <dbReference type="ChEBI" id="CHEBI:16567"/>
        <label>1</label>
    </ligand>
</feature>